<dbReference type="Proteomes" id="UP001153269">
    <property type="component" value="Unassembled WGS sequence"/>
</dbReference>
<evidence type="ECO:0000313" key="2">
    <source>
        <dbReference type="EMBL" id="CAB1440716.1"/>
    </source>
</evidence>
<gene>
    <name evidence="2" type="ORF">PLEPLA_LOCUS28483</name>
</gene>
<sequence>GLHGIAPEAEIWWRRRPGYVPQHPPQLEAEEAEIWPRSRVCVGVSHMPKPPPQLGLIRGCRVAGPMSAARFWWTYRCLFTVSSSRLTDLPMDRGALMVRVSCRTTAGCSVTGWSPAAHCEAGDGPGDFTHLRAGHVSPAQGSPRLQGDSDSLNQWMYNMRRQNRTPTRLNTKCHHLCTDSSLKLPISTMLLLRTDQPGTRRSKHQQDGAEGTPPTSLIFTLQKPMGDVTDPPSIYRFTSRSPATLYPCFGARSAENLSCDARAAKQRRRRGGEAGDARKTENGISFNRPEIHNLPGGNSNFVGVEEKDPRADASENLWKFAWKGNAACEGTRETGSVLKDVEETGRLEADVAMAERVQPNCSHQSGMTSEALQEGNLETMRANAGGFTIANGGWILQDG</sequence>
<feature type="region of interest" description="Disordered" evidence="1">
    <location>
        <begin position="196"/>
        <end position="215"/>
    </location>
</feature>
<dbReference type="AlphaFoldDB" id="A0A9N7V0Y8"/>
<feature type="non-terminal residue" evidence="2">
    <location>
        <position position="1"/>
    </location>
</feature>
<comment type="caution">
    <text evidence="2">The sequence shown here is derived from an EMBL/GenBank/DDBJ whole genome shotgun (WGS) entry which is preliminary data.</text>
</comment>
<reference evidence="2" key="1">
    <citation type="submission" date="2020-03" db="EMBL/GenBank/DDBJ databases">
        <authorList>
            <person name="Weist P."/>
        </authorList>
    </citation>
    <scope>NUCLEOTIDE SEQUENCE</scope>
</reference>
<feature type="region of interest" description="Disordered" evidence="1">
    <location>
        <begin position="266"/>
        <end position="301"/>
    </location>
</feature>
<organism evidence="2 3">
    <name type="scientific">Pleuronectes platessa</name>
    <name type="common">European plaice</name>
    <dbReference type="NCBI Taxonomy" id="8262"/>
    <lineage>
        <taxon>Eukaryota</taxon>
        <taxon>Metazoa</taxon>
        <taxon>Chordata</taxon>
        <taxon>Craniata</taxon>
        <taxon>Vertebrata</taxon>
        <taxon>Euteleostomi</taxon>
        <taxon>Actinopterygii</taxon>
        <taxon>Neopterygii</taxon>
        <taxon>Teleostei</taxon>
        <taxon>Neoteleostei</taxon>
        <taxon>Acanthomorphata</taxon>
        <taxon>Carangaria</taxon>
        <taxon>Pleuronectiformes</taxon>
        <taxon>Pleuronectoidei</taxon>
        <taxon>Pleuronectidae</taxon>
        <taxon>Pleuronectes</taxon>
    </lineage>
</organism>
<feature type="compositionally biased region" description="Basic and acidic residues" evidence="1">
    <location>
        <begin position="271"/>
        <end position="281"/>
    </location>
</feature>
<proteinExistence type="predicted"/>
<evidence type="ECO:0000256" key="1">
    <source>
        <dbReference type="SAM" id="MobiDB-lite"/>
    </source>
</evidence>
<dbReference type="EMBL" id="CADEAL010002494">
    <property type="protein sequence ID" value="CAB1440716.1"/>
    <property type="molecule type" value="Genomic_DNA"/>
</dbReference>
<name>A0A9N7V0Y8_PLEPL</name>
<keyword evidence="3" id="KW-1185">Reference proteome</keyword>
<protein>
    <submittedName>
        <fullName evidence="2">Uncharacterized protein</fullName>
    </submittedName>
</protein>
<evidence type="ECO:0000313" key="3">
    <source>
        <dbReference type="Proteomes" id="UP001153269"/>
    </source>
</evidence>
<accession>A0A9N7V0Y8</accession>